<dbReference type="Proteomes" id="UP000324222">
    <property type="component" value="Unassembled WGS sequence"/>
</dbReference>
<comment type="caution">
    <text evidence="2">The sequence shown here is derived from an EMBL/GenBank/DDBJ whole genome shotgun (WGS) entry which is preliminary data.</text>
</comment>
<proteinExistence type="predicted"/>
<protein>
    <submittedName>
        <fullName evidence="2">Uncharacterized protein</fullName>
    </submittedName>
</protein>
<name>A0A5B7ENZ5_PORTR</name>
<organism evidence="2 3">
    <name type="scientific">Portunus trituberculatus</name>
    <name type="common">Swimming crab</name>
    <name type="synonym">Neptunus trituberculatus</name>
    <dbReference type="NCBI Taxonomy" id="210409"/>
    <lineage>
        <taxon>Eukaryota</taxon>
        <taxon>Metazoa</taxon>
        <taxon>Ecdysozoa</taxon>
        <taxon>Arthropoda</taxon>
        <taxon>Crustacea</taxon>
        <taxon>Multicrustacea</taxon>
        <taxon>Malacostraca</taxon>
        <taxon>Eumalacostraca</taxon>
        <taxon>Eucarida</taxon>
        <taxon>Decapoda</taxon>
        <taxon>Pleocyemata</taxon>
        <taxon>Brachyura</taxon>
        <taxon>Eubrachyura</taxon>
        <taxon>Portunoidea</taxon>
        <taxon>Portunidae</taxon>
        <taxon>Portuninae</taxon>
        <taxon>Portunus</taxon>
    </lineage>
</organism>
<accession>A0A5B7ENZ5</accession>
<gene>
    <name evidence="2" type="ORF">E2C01_028313</name>
</gene>
<sequence>MVVYGEKFELQQGVPHRGAEARSPVPDRSCPEGQAAGREVGLQKAKASQEQGDGHPGHNTQI</sequence>
<evidence type="ECO:0000313" key="3">
    <source>
        <dbReference type="Proteomes" id="UP000324222"/>
    </source>
</evidence>
<evidence type="ECO:0000313" key="2">
    <source>
        <dbReference type="EMBL" id="MPC34909.1"/>
    </source>
</evidence>
<evidence type="ECO:0000256" key="1">
    <source>
        <dbReference type="SAM" id="MobiDB-lite"/>
    </source>
</evidence>
<keyword evidence="3" id="KW-1185">Reference proteome</keyword>
<reference evidence="2 3" key="1">
    <citation type="submission" date="2019-05" db="EMBL/GenBank/DDBJ databases">
        <title>Another draft genome of Portunus trituberculatus and its Hox gene families provides insights of decapod evolution.</title>
        <authorList>
            <person name="Jeong J.-H."/>
            <person name="Song I."/>
            <person name="Kim S."/>
            <person name="Choi T."/>
            <person name="Kim D."/>
            <person name="Ryu S."/>
            <person name="Kim W."/>
        </authorList>
    </citation>
    <scope>NUCLEOTIDE SEQUENCE [LARGE SCALE GENOMIC DNA]</scope>
    <source>
        <tissue evidence="2">Muscle</tissue>
    </source>
</reference>
<dbReference type="AlphaFoldDB" id="A0A5B7ENZ5"/>
<feature type="region of interest" description="Disordered" evidence="1">
    <location>
        <begin position="13"/>
        <end position="62"/>
    </location>
</feature>
<dbReference type="EMBL" id="VSRR010003157">
    <property type="protein sequence ID" value="MPC34909.1"/>
    <property type="molecule type" value="Genomic_DNA"/>
</dbReference>